<dbReference type="InterPro" id="IPR010982">
    <property type="entry name" value="Lambda_DNA-bd_dom_sf"/>
</dbReference>
<keyword evidence="2" id="KW-0614">Plasmid</keyword>
<dbReference type="GO" id="GO:0003677">
    <property type="term" value="F:DNA binding"/>
    <property type="evidence" value="ECO:0007669"/>
    <property type="project" value="InterPro"/>
</dbReference>
<accession>A0A4D8QF79</accession>
<reference evidence="2 3" key="1">
    <citation type="submission" date="2018-09" db="EMBL/GenBank/DDBJ databases">
        <title>Whole genome based analysis of evolution and adaptive divergence in Indian and Brazilian strains of Azospirillum brasilense.</title>
        <authorList>
            <person name="Singh C."/>
            <person name="Tripathi A.K."/>
        </authorList>
    </citation>
    <scope>NUCLEOTIDE SEQUENCE [LARGE SCALE GENOMIC DNA]</scope>
    <source>
        <strain evidence="2 3">MTCC4036</strain>
        <plasmid evidence="2 3">p7</plasmid>
    </source>
</reference>
<dbReference type="Proteomes" id="UP000298596">
    <property type="component" value="Plasmid p7"/>
</dbReference>
<geneLocation type="plasmid" evidence="2 3">
    <name>p7</name>
</geneLocation>
<dbReference type="SMART" id="SM00530">
    <property type="entry name" value="HTH_XRE"/>
    <property type="match status" value="1"/>
</dbReference>
<dbReference type="PROSITE" id="PS50943">
    <property type="entry name" value="HTH_CROC1"/>
    <property type="match status" value="1"/>
</dbReference>
<evidence type="ECO:0000313" key="3">
    <source>
        <dbReference type="Proteomes" id="UP000298596"/>
    </source>
</evidence>
<dbReference type="AlphaFoldDB" id="A0A4D8QF79"/>
<dbReference type="EMBL" id="CP032337">
    <property type="protein sequence ID" value="QCO07483.1"/>
    <property type="molecule type" value="Genomic_DNA"/>
</dbReference>
<dbReference type="Gene3D" id="1.10.260.40">
    <property type="entry name" value="lambda repressor-like DNA-binding domains"/>
    <property type="match status" value="1"/>
</dbReference>
<dbReference type="CDD" id="cd00093">
    <property type="entry name" value="HTH_XRE"/>
    <property type="match status" value="1"/>
</dbReference>
<dbReference type="InterPro" id="IPR001387">
    <property type="entry name" value="Cro/C1-type_HTH"/>
</dbReference>
<protein>
    <submittedName>
        <fullName evidence="2">Helix-turn-helix domain-containing protein</fullName>
    </submittedName>
</protein>
<gene>
    <name evidence="2" type="ORF">D3867_36990</name>
</gene>
<dbReference type="SUPFAM" id="SSF47413">
    <property type="entry name" value="lambda repressor-like DNA-binding domains"/>
    <property type="match status" value="1"/>
</dbReference>
<feature type="domain" description="HTH cro/C1-type" evidence="1">
    <location>
        <begin position="52"/>
        <end position="105"/>
    </location>
</feature>
<evidence type="ECO:0000313" key="2">
    <source>
        <dbReference type="EMBL" id="QCO07483.1"/>
    </source>
</evidence>
<name>A0A4D8QF79_AZOBR</name>
<organism evidence="2 3">
    <name type="scientific">Azospirillum brasilense</name>
    <dbReference type="NCBI Taxonomy" id="192"/>
    <lineage>
        <taxon>Bacteria</taxon>
        <taxon>Pseudomonadati</taxon>
        <taxon>Pseudomonadota</taxon>
        <taxon>Alphaproteobacteria</taxon>
        <taxon>Rhodospirillales</taxon>
        <taxon>Azospirillaceae</taxon>
        <taxon>Azospirillum</taxon>
    </lineage>
</organism>
<dbReference type="Pfam" id="PF01381">
    <property type="entry name" value="HTH_3"/>
    <property type="match status" value="1"/>
</dbReference>
<sequence>MKKAHIALTRLLDEGSVVLEVPVVEDVGTLIRELAEVGLDAALHEPPATVDVKALREREGMSQEEFALWYGLDVSTLRNWEQGRSTPDRTSRTMLHLIAVSPRQVRESLDRAVAAE</sequence>
<proteinExistence type="predicted"/>
<evidence type="ECO:0000259" key="1">
    <source>
        <dbReference type="PROSITE" id="PS50943"/>
    </source>
</evidence>